<gene>
    <name evidence="4" type="ORF">HK105_207280</name>
</gene>
<proteinExistence type="predicted"/>
<dbReference type="Gene3D" id="3.90.226.10">
    <property type="entry name" value="2-enoyl-CoA Hydratase, Chain A, domain 1"/>
    <property type="match status" value="1"/>
</dbReference>
<accession>A0ABR4N0U7</accession>
<dbReference type="PANTHER" id="PTHR43684:SF1">
    <property type="entry name" value="ENOYL-COA DELTA ISOMERASE 2"/>
    <property type="match status" value="1"/>
</dbReference>
<keyword evidence="2" id="KW-0576">Peroxisome</keyword>
<evidence type="ECO:0000256" key="3">
    <source>
        <dbReference type="ARBA" id="ARBA00023235"/>
    </source>
</evidence>
<dbReference type="InterPro" id="IPR051053">
    <property type="entry name" value="ECH/Chromodomain_protein"/>
</dbReference>
<keyword evidence="3" id="KW-0413">Isomerase</keyword>
<sequence>MPAPLPSLPTMALRRHGAHVLVAAFARPKVLNALSPQAYIDWLAAMRFAAADPDVRVFVLTGEGSYFTAGQQLAPPSPDRDPVVQLEEGVAVTRSLIEEYINFPKLIIAAVNGPALGFGVTTLALADLVYAVPNATFRVPFMELALCVEACSSVTFVKALGNAKAKDMLFMGRTMTAKEWEAAGLVTDVFPVEGFLDRVLAKADQAASYSSDAVQGSLKLVRSVDRDVLLKMNDLEIKLLVERMTSADFANAVASFMGALAPAHLAATKCQKPLTSSIRRAERRKKPKSKL</sequence>
<evidence type="ECO:0000313" key="4">
    <source>
        <dbReference type="EMBL" id="KAL2913161.1"/>
    </source>
</evidence>
<dbReference type="CDD" id="cd06558">
    <property type="entry name" value="crotonase-like"/>
    <property type="match status" value="1"/>
</dbReference>
<evidence type="ECO:0000313" key="5">
    <source>
        <dbReference type="Proteomes" id="UP001527925"/>
    </source>
</evidence>
<dbReference type="InterPro" id="IPR001753">
    <property type="entry name" value="Enoyl-CoA_hydra/iso"/>
</dbReference>
<dbReference type="Gene3D" id="1.10.12.10">
    <property type="entry name" value="Lyase 2-enoyl-coa Hydratase, Chain A, domain 2"/>
    <property type="match status" value="1"/>
</dbReference>
<dbReference type="Pfam" id="PF00378">
    <property type="entry name" value="ECH_1"/>
    <property type="match status" value="1"/>
</dbReference>
<dbReference type="InterPro" id="IPR029045">
    <property type="entry name" value="ClpP/crotonase-like_dom_sf"/>
</dbReference>
<dbReference type="InterPro" id="IPR014748">
    <property type="entry name" value="Enoyl-CoA_hydra_C"/>
</dbReference>
<comment type="subcellular location">
    <subcellularLocation>
        <location evidence="1">Peroxisome</location>
    </subcellularLocation>
</comment>
<comment type="caution">
    <text evidence="4">The sequence shown here is derived from an EMBL/GenBank/DDBJ whole genome shotgun (WGS) entry which is preliminary data.</text>
</comment>
<dbReference type="Proteomes" id="UP001527925">
    <property type="component" value="Unassembled WGS sequence"/>
</dbReference>
<dbReference type="EMBL" id="JADGIZ020000050">
    <property type="protein sequence ID" value="KAL2913161.1"/>
    <property type="molecule type" value="Genomic_DNA"/>
</dbReference>
<reference evidence="4 5" key="1">
    <citation type="submission" date="2023-09" db="EMBL/GenBank/DDBJ databases">
        <title>Pangenome analysis of Batrachochytrium dendrobatidis and related Chytrids.</title>
        <authorList>
            <person name="Yacoub M.N."/>
            <person name="Stajich J.E."/>
            <person name="James T.Y."/>
        </authorList>
    </citation>
    <scope>NUCLEOTIDE SEQUENCE [LARGE SCALE GENOMIC DNA]</scope>
    <source>
        <strain evidence="4 5">JEL0888</strain>
    </source>
</reference>
<protein>
    <submittedName>
        <fullName evidence="4">Uncharacterized protein</fullName>
    </submittedName>
</protein>
<dbReference type="SUPFAM" id="SSF52096">
    <property type="entry name" value="ClpP/crotonase"/>
    <property type="match status" value="1"/>
</dbReference>
<evidence type="ECO:0000256" key="2">
    <source>
        <dbReference type="ARBA" id="ARBA00023140"/>
    </source>
</evidence>
<dbReference type="PANTHER" id="PTHR43684">
    <property type="match status" value="1"/>
</dbReference>
<organism evidence="4 5">
    <name type="scientific">Polyrhizophydium stewartii</name>
    <dbReference type="NCBI Taxonomy" id="2732419"/>
    <lineage>
        <taxon>Eukaryota</taxon>
        <taxon>Fungi</taxon>
        <taxon>Fungi incertae sedis</taxon>
        <taxon>Chytridiomycota</taxon>
        <taxon>Chytridiomycota incertae sedis</taxon>
        <taxon>Chytridiomycetes</taxon>
        <taxon>Rhizophydiales</taxon>
        <taxon>Rhizophydiales incertae sedis</taxon>
        <taxon>Polyrhizophydium</taxon>
    </lineage>
</organism>
<evidence type="ECO:0000256" key="1">
    <source>
        <dbReference type="ARBA" id="ARBA00004275"/>
    </source>
</evidence>
<keyword evidence="5" id="KW-1185">Reference proteome</keyword>
<name>A0ABR4N0U7_9FUNG</name>